<keyword evidence="1" id="KW-0812">Transmembrane</keyword>
<sequence>MTYVKAFLNIDWMVVLVASTFLYIKWGAPLLVSLGLIMFAAIVTILVTWQGKKKKEERPSDG</sequence>
<feature type="transmembrane region" description="Helical" evidence="1">
    <location>
        <begin position="30"/>
        <end position="49"/>
    </location>
</feature>
<dbReference type="STRING" id="1385510.GCA_000425205_02591"/>
<reference evidence="2 3" key="1">
    <citation type="submission" date="2013-08" db="EMBL/GenBank/DDBJ databases">
        <authorList>
            <person name="Huang J."/>
            <person name="Wang G."/>
        </authorList>
    </citation>
    <scope>NUCLEOTIDE SEQUENCE [LARGE SCALE GENOMIC DNA]</scope>
    <source>
        <strain evidence="2 3">JSM 076056</strain>
    </source>
</reference>
<evidence type="ECO:0000256" key="1">
    <source>
        <dbReference type="SAM" id="Phobius"/>
    </source>
</evidence>
<keyword evidence="1" id="KW-0472">Membrane</keyword>
<evidence type="ECO:0000313" key="2">
    <source>
        <dbReference type="EMBL" id="KGX91180.1"/>
    </source>
</evidence>
<comment type="caution">
    <text evidence="2">The sequence shown here is derived from an EMBL/GenBank/DDBJ whole genome shotgun (WGS) entry which is preliminary data.</text>
</comment>
<protein>
    <submittedName>
        <fullName evidence="2">Uncharacterized protein</fullName>
    </submittedName>
</protein>
<keyword evidence="1" id="KW-1133">Transmembrane helix</keyword>
<dbReference type="RefSeq" id="WP_026800917.1">
    <property type="nucleotide sequence ID" value="NZ_AULI01000011.1"/>
</dbReference>
<dbReference type="EMBL" id="AVPE01000011">
    <property type="protein sequence ID" value="KGX91180.1"/>
    <property type="molecule type" value="Genomic_DNA"/>
</dbReference>
<name>A0A0A5GJ50_9BACI</name>
<dbReference type="Proteomes" id="UP000030528">
    <property type="component" value="Unassembled WGS sequence"/>
</dbReference>
<evidence type="ECO:0000313" key="3">
    <source>
        <dbReference type="Proteomes" id="UP000030528"/>
    </source>
</evidence>
<gene>
    <name evidence="2" type="ORF">N781_05330</name>
</gene>
<organism evidence="2 3">
    <name type="scientific">Pontibacillus halophilus JSM 076056 = DSM 19796</name>
    <dbReference type="NCBI Taxonomy" id="1385510"/>
    <lineage>
        <taxon>Bacteria</taxon>
        <taxon>Bacillati</taxon>
        <taxon>Bacillota</taxon>
        <taxon>Bacilli</taxon>
        <taxon>Bacillales</taxon>
        <taxon>Bacillaceae</taxon>
        <taxon>Pontibacillus</taxon>
    </lineage>
</organism>
<accession>A0A0A5GJ50</accession>
<keyword evidence="3" id="KW-1185">Reference proteome</keyword>
<proteinExistence type="predicted"/>
<feature type="transmembrane region" description="Helical" evidence="1">
    <location>
        <begin position="7"/>
        <end position="24"/>
    </location>
</feature>
<dbReference type="AlphaFoldDB" id="A0A0A5GJ50"/>